<comment type="caution">
    <text evidence="2">The sequence shown here is derived from an EMBL/GenBank/DDBJ whole genome shotgun (WGS) entry which is preliminary data.</text>
</comment>
<dbReference type="Proteomes" id="UP001054837">
    <property type="component" value="Unassembled WGS sequence"/>
</dbReference>
<gene>
    <name evidence="2" type="ORF">CDAR_489671</name>
</gene>
<keyword evidence="3" id="KW-1185">Reference proteome</keyword>
<sequence>MDFIQVFSIILAYIHEKNKCMQTLEESVTETPLKMQPRLFTCDSPRDWKLFPRSVFMQEERLHFQLIIFKKHSSQILLGARNRHSLAIQKHPDRKVLFKPRERFFSNQKKKHRNRTERASRFRWGTANARHTEVPSLFLDIRWGWKKPSKNSAQLFTCDSPRDWKLFPRSAFMQEERKHSSQILLLYWKQVLARYSKTSGQKSAFQTTGEALQQPKKKELKSH</sequence>
<evidence type="ECO:0000313" key="3">
    <source>
        <dbReference type="Proteomes" id="UP001054837"/>
    </source>
</evidence>
<evidence type="ECO:0000313" key="2">
    <source>
        <dbReference type="EMBL" id="GIY70134.1"/>
    </source>
</evidence>
<accession>A0AAV4VJI4</accession>
<protein>
    <submittedName>
        <fullName evidence="2">Uncharacterized protein</fullName>
    </submittedName>
</protein>
<proteinExistence type="predicted"/>
<name>A0AAV4VJI4_9ARAC</name>
<reference evidence="2 3" key="1">
    <citation type="submission" date="2021-06" db="EMBL/GenBank/DDBJ databases">
        <title>Caerostris darwini draft genome.</title>
        <authorList>
            <person name="Kono N."/>
            <person name="Arakawa K."/>
        </authorList>
    </citation>
    <scope>NUCLEOTIDE SEQUENCE [LARGE SCALE GENOMIC DNA]</scope>
</reference>
<organism evidence="2 3">
    <name type="scientific">Caerostris darwini</name>
    <dbReference type="NCBI Taxonomy" id="1538125"/>
    <lineage>
        <taxon>Eukaryota</taxon>
        <taxon>Metazoa</taxon>
        <taxon>Ecdysozoa</taxon>
        <taxon>Arthropoda</taxon>
        <taxon>Chelicerata</taxon>
        <taxon>Arachnida</taxon>
        <taxon>Araneae</taxon>
        <taxon>Araneomorphae</taxon>
        <taxon>Entelegynae</taxon>
        <taxon>Araneoidea</taxon>
        <taxon>Araneidae</taxon>
        <taxon>Caerostris</taxon>
    </lineage>
</organism>
<dbReference type="EMBL" id="BPLQ01013135">
    <property type="protein sequence ID" value="GIY70134.1"/>
    <property type="molecule type" value="Genomic_DNA"/>
</dbReference>
<dbReference type="AlphaFoldDB" id="A0AAV4VJI4"/>
<feature type="region of interest" description="Disordered" evidence="1">
    <location>
        <begin position="203"/>
        <end position="223"/>
    </location>
</feature>
<evidence type="ECO:0000256" key="1">
    <source>
        <dbReference type="SAM" id="MobiDB-lite"/>
    </source>
</evidence>